<reference evidence="2" key="1">
    <citation type="journal article" date="2019" name="Int. J. Syst. Evol. Microbiol.">
        <title>The Global Catalogue of Microorganisms (GCM) 10K type strain sequencing project: providing services to taxonomists for standard genome sequencing and annotation.</title>
        <authorList>
            <consortium name="The Broad Institute Genomics Platform"/>
            <consortium name="The Broad Institute Genome Sequencing Center for Infectious Disease"/>
            <person name="Wu L."/>
            <person name="Ma J."/>
        </authorList>
    </citation>
    <scope>NUCLEOTIDE SEQUENCE [LARGE SCALE GENOMIC DNA]</scope>
    <source>
        <strain evidence="2">CGMCC 4.7382</strain>
    </source>
</reference>
<gene>
    <name evidence="1" type="ORF">ACFQRF_03440</name>
</gene>
<keyword evidence="2" id="KW-1185">Reference proteome</keyword>
<name>A0ABW2KC44_9ACTN</name>
<evidence type="ECO:0000313" key="2">
    <source>
        <dbReference type="Proteomes" id="UP001596540"/>
    </source>
</evidence>
<organism evidence="1 2">
    <name type="scientific">Marinactinospora rubrisoli</name>
    <dbReference type="NCBI Taxonomy" id="2715399"/>
    <lineage>
        <taxon>Bacteria</taxon>
        <taxon>Bacillati</taxon>
        <taxon>Actinomycetota</taxon>
        <taxon>Actinomycetes</taxon>
        <taxon>Streptosporangiales</taxon>
        <taxon>Nocardiopsidaceae</taxon>
        <taxon>Marinactinospora</taxon>
    </lineage>
</organism>
<evidence type="ECO:0000313" key="1">
    <source>
        <dbReference type="EMBL" id="MFC7326786.1"/>
    </source>
</evidence>
<sequence>MALLTVGGVVGIVNALTRSVDPSAGPRVSPSWQAVESVDPGEFDLCGQTVDTLGVTDYRLDDGAGYEDTATSSPSARPRVVSDECAWEITSAAAGKMEMAISYEVFIAESGEETGSDFAQRSFEEMRASLSDQFETIVDEGERSDVIPSSYYVYGSAIEDEGALPRYVFLGRVKSGVFRIVLQDIRSSPSEALADESAFLAELRGIVPDVQIDLERRIPD</sequence>
<evidence type="ECO:0008006" key="3">
    <source>
        <dbReference type="Google" id="ProtNLM"/>
    </source>
</evidence>
<dbReference type="Proteomes" id="UP001596540">
    <property type="component" value="Unassembled WGS sequence"/>
</dbReference>
<proteinExistence type="predicted"/>
<dbReference type="EMBL" id="JBHTBH010000001">
    <property type="protein sequence ID" value="MFC7326786.1"/>
    <property type="molecule type" value="Genomic_DNA"/>
</dbReference>
<accession>A0ABW2KC44</accession>
<protein>
    <recommendedName>
        <fullName evidence="3">DUF3558 domain-containing protein</fullName>
    </recommendedName>
</protein>
<comment type="caution">
    <text evidence="1">The sequence shown here is derived from an EMBL/GenBank/DDBJ whole genome shotgun (WGS) entry which is preliminary data.</text>
</comment>
<dbReference type="RefSeq" id="WP_379868688.1">
    <property type="nucleotide sequence ID" value="NZ_JBHTBH010000001.1"/>
</dbReference>